<feature type="region of interest" description="Disordered" evidence="1">
    <location>
        <begin position="1"/>
        <end position="32"/>
    </location>
</feature>
<sequence>MAVIDLAELRDEAPPGPAPRPAVRPGRTSGGPLLGLRTLTEDRTLVGALDVAAGQVRSRGILPGASSECADTGTEPVCLRPTGGMAIWPVGR</sequence>
<dbReference type="Proteomes" id="UP000198551">
    <property type="component" value="Unassembled WGS sequence"/>
</dbReference>
<keyword evidence="3" id="KW-1185">Reference proteome</keyword>
<accession>A0A1C4WKU8</accession>
<evidence type="ECO:0000313" key="2">
    <source>
        <dbReference type="EMBL" id="SCE96794.1"/>
    </source>
</evidence>
<dbReference type="RefSeq" id="WP_244166923.1">
    <property type="nucleotide sequence ID" value="NZ_FMCV01000005.1"/>
</dbReference>
<name>A0A1C4WKU8_9ACTN</name>
<proteinExistence type="predicted"/>
<reference evidence="3" key="1">
    <citation type="submission" date="2016-06" db="EMBL/GenBank/DDBJ databases">
        <authorList>
            <person name="Varghese N."/>
        </authorList>
    </citation>
    <scope>NUCLEOTIDE SEQUENCE [LARGE SCALE GENOMIC DNA]</scope>
    <source>
        <strain evidence="3">DSM 45555</strain>
    </source>
</reference>
<evidence type="ECO:0000256" key="1">
    <source>
        <dbReference type="SAM" id="MobiDB-lite"/>
    </source>
</evidence>
<organism evidence="2 3">
    <name type="scientific">Micromonospora marina</name>
    <dbReference type="NCBI Taxonomy" id="307120"/>
    <lineage>
        <taxon>Bacteria</taxon>
        <taxon>Bacillati</taxon>
        <taxon>Actinomycetota</taxon>
        <taxon>Actinomycetes</taxon>
        <taxon>Micromonosporales</taxon>
        <taxon>Micromonosporaceae</taxon>
        <taxon>Micromonospora</taxon>
    </lineage>
</organism>
<gene>
    <name evidence="2" type="ORF">GA0070215_10586</name>
</gene>
<evidence type="ECO:0000313" key="3">
    <source>
        <dbReference type="Proteomes" id="UP000198551"/>
    </source>
</evidence>
<dbReference type="EMBL" id="FMCV01000005">
    <property type="protein sequence ID" value="SCE96794.1"/>
    <property type="molecule type" value="Genomic_DNA"/>
</dbReference>
<protein>
    <submittedName>
        <fullName evidence="2">Uncharacterized protein</fullName>
    </submittedName>
</protein>
<dbReference type="AlphaFoldDB" id="A0A1C4WKU8"/>